<keyword evidence="5 10" id="KW-1278">Translocase</keyword>
<dbReference type="Proteomes" id="UP000886005">
    <property type="component" value="Unassembled WGS sequence"/>
</dbReference>
<comment type="subcellular location">
    <subcellularLocation>
        <location evidence="10">Cell membrane</location>
    </subcellularLocation>
</comment>
<dbReference type="GO" id="GO:0005886">
    <property type="term" value="C:plasma membrane"/>
    <property type="evidence" value="ECO:0007669"/>
    <property type="project" value="UniProtKB-SubCell"/>
</dbReference>
<feature type="binding site" evidence="10">
    <location>
        <position position="141"/>
    </location>
    <ligand>
        <name>[4Fe-4S] cluster</name>
        <dbReference type="ChEBI" id="CHEBI:49883"/>
        <label>2</label>
    </ligand>
</feature>
<feature type="binding site" evidence="10">
    <location>
        <position position="174"/>
    </location>
    <ligand>
        <name>[4Fe-4S] cluster</name>
        <dbReference type="ChEBI" id="CHEBI:49883"/>
        <label>3</label>
    </ligand>
</feature>
<dbReference type="InterPro" id="IPR010207">
    <property type="entry name" value="Elect_transpt_cplx_RnfB/RsxB"/>
</dbReference>
<gene>
    <name evidence="10" type="primary">rnfB</name>
    <name evidence="13" type="ORF">ENJ10_07155</name>
</gene>
<keyword evidence="9 10" id="KW-0472">Membrane</keyword>
<keyword evidence="7 10" id="KW-0408">Iron</keyword>
<keyword evidence="3 10" id="KW-0479">Metal-binding</keyword>
<evidence type="ECO:0000256" key="6">
    <source>
        <dbReference type="ARBA" id="ARBA00022982"/>
    </source>
</evidence>
<dbReference type="PANTHER" id="PTHR43560:SF1">
    <property type="entry name" value="ION-TRANSLOCATING OXIDOREDUCTASE COMPLEX SUBUNIT B"/>
    <property type="match status" value="1"/>
</dbReference>
<dbReference type="InterPro" id="IPR050395">
    <property type="entry name" value="4Fe4S_Ferredoxin_RnfB"/>
</dbReference>
<dbReference type="SUPFAM" id="SSF54862">
    <property type="entry name" value="4Fe-4S ferredoxins"/>
    <property type="match status" value="2"/>
</dbReference>
<evidence type="ECO:0000256" key="8">
    <source>
        <dbReference type="ARBA" id="ARBA00023014"/>
    </source>
</evidence>
<dbReference type="Pfam" id="PF12837">
    <property type="entry name" value="Fer4_6"/>
    <property type="match status" value="1"/>
</dbReference>
<dbReference type="AlphaFoldDB" id="A0A7V1LLY6"/>
<protein>
    <recommendedName>
        <fullName evidence="10">Ion-translocating oxidoreductase complex subunit B</fullName>
        <ecNumber evidence="10">7.-.-.-</ecNumber>
    </recommendedName>
    <alternativeName>
        <fullName evidence="10">Rnf electron transport complex subunit B</fullName>
    </alternativeName>
</protein>
<dbReference type="PROSITE" id="PS51379">
    <property type="entry name" value="4FE4S_FER_2"/>
    <property type="match status" value="2"/>
</dbReference>
<feature type="binding site" evidence="10">
    <location>
        <position position="151"/>
    </location>
    <ligand>
        <name>[4Fe-4S] cluster</name>
        <dbReference type="ChEBI" id="CHEBI:49883"/>
        <label>3</label>
    </ligand>
</feature>
<dbReference type="HAMAP" id="MF_00463">
    <property type="entry name" value="RsxB_RnfB"/>
    <property type="match status" value="1"/>
</dbReference>
<keyword evidence="1 10" id="KW-0813">Transport</keyword>
<organism evidence="13">
    <name type="scientific">Caldithrix abyssi</name>
    <dbReference type="NCBI Taxonomy" id="187145"/>
    <lineage>
        <taxon>Bacteria</taxon>
        <taxon>Pseudomonadati</taxon>
        <taxon>Calditrichota</taxon>
        <taxon>Calditrichia</taxon>
        <taxon>Calditrichales</taxon>
        <taxon>Calditrichaceae</taxon>
        <taxon>Caldithrix</taxon>
    </lineage>
</organism>
<evidence type="ECO:0000256" key="3">
    <source>
        <dbReference type="ARBA" id="ARBA00022723"/>
    </source>
</evidence>
<comment type="subunit">
    <text evidence="10">The complex is composed of six subunits: RnfA, RnfB, RnfC, RnfD, RnfE and RnfG.</text>
</comment>
<dbReference type="EMBL" id="DRLD01000198">
    <property type="protein sequence ID" value="HED10449.1"/>
    <property type="molecule type" value="Genomic_DNA"/>
</dbReference>
<feature type="binding site" evidence="10">
    <location>
        <position position="171"/>
    </location>
    <ligand>
        <name>[4Fe-4S] cluster</name>
        <dbReference type="ChEBI" id="CHEBI:49883"/>
        <label>3</label>
    </ligand>
</feature>
<feature type="binding site" evidence="10">
    <location>
        <position position="49"/>
    </location>
    <ligand>
        <name>[4Fe-4S] cluster</name>
        <dbReference type="ChEBI" id="CHEBI:49883"/>
        <label>1</label>
    </ligand>
</feature>
<dbReference type="GO" id="GO:0022900">
    <property type="term" value="P:electron transport chain"/>
    <property type="evidence" value="ECO:0007669"/>
    <property type="project" value="UniProtKB-UniRule"/>
</dbReference>
<evidence type="ECO:0000256" key="9">
    <source>
        <dbReference type="ARBA" id="ARBA00023136"/>
    </source>
</evidence>
<name>A0A7V1LLY6_CALAY</name>
<dbReference type="GO" id="GO:0046872">
    <property type="term" value="F:metal ion binding"/>
    <property type="evidence" value="ECO:0007669"/>
    <property type="project" value="UniProtKB-KW"/>
</dbReference>
<dbReference type="Gene3D" id="1.10.15.40">
    <property type="entry name" value="Electron transport complex subunit B, putative Fe-S cluster"/>
    <property type="match status" value="1"/>
</dbReference>
<keyword evidence="10" id="KW-1003">Cell membrane</keyword>
<comment type="caution">
    <text evidence="13">The sequence shown here is derived from an EMBL/GenBank/DDBJ whole genome shotgun (WGS) entry which is preliminary data.</text>
</comment>
<evidence type="ECO:0000313" key="13">
    <source>
        <dbReference type="EMBL" id="HED10449.1"/>
    </source>
</evidence>
<evidence type="ECO:0000256" key="1">
    <source>
        <dbReference type="ARBA" id="ARBA00022448"/>
    </source>
</evidence>
<comment type="function">
    <text evidence="10">Part of a membrane-bound complex that couples electron transfer with translocation of ions across the membrane.</text>
</comment>
<evidence type="ECO:0000256" key="2">
    <source>
        <dbReference type="ARBA" id="ARBA00022485"/>
    </source>
</evidence>
<dbReference type="PANTHER" id="PTHR43560">
    <property type="entry name" value="ION-TRANSLOCATING OXIDOREDUCTASE COMPLEX SUBUNIT B"/>
    <property type="match status" value="1"/>
</dbReference>
<feature type="binding site" evidence="10">
    <location>
        <position position="52"/>
    </location>
    <ligand>
        <name>[4Fe-4S] cluster</name>
        <dbReference type="ChEBI" id="CHEBI:49883"/>
        <label>1</label>
    </ligand>
</feature>
<feature type="binding site" evidence="10">
    <location>
        <position position="181"/>
    </location>
    <ligand>
        <name>[4Fe-4S] cluster</name>
        <dbReference type="ChEBI" id="CHEBI:49883"/>
        <label>2</label>
    </ligand>
</feature>
<feature type="domain" description="4Fe-4S ferredoxin-type" evidence="11">
    <location>
        <begin position="128"/>
        <end position="161"/>
    </location>
</feature>
<feature type="binding site" evidence="10">
    <location>
        <position position="177"/>
    </location>
    <ligand>
        <name>[4Fe-4S] cluster</name>
        <dbReference type="ChEBI" id="CHEBI:49883"/>
        <label>3</label>
    </ligand>
</feature>
<keyword evidence="2 10" id="KW-0004">4Fe-4S</keyword>
<keyword evidence="6 10" id="KW-0249">Electron transport</keyword>
<feature type="binding site" evidence="10">
    <location>
        <position position="74"/>
    </location>
    <ligand>
        <name>[4Fe-4S] cluster</name>
        <dbReference type="ChEBI" id="CHEBI:49883"/>
        <label>1</label>
    </ligand>
</feature>
<feature type="domain" description="4Fe-4S" evidence="12">
    <location>
        <begin position="32"/>
        <end position="91"/>
    </location>
</feature>
<feature type="binding site" evidence="10">
    <location>
        <position position="147"/>
    </location>
    <ligand>
        <name>[4Fe-4S] cluster</name>
        <dbReference type="ChEBI" id="CHEBI:49883"/>
        <label>2</label>
    </ligand>
</feature>
<sequence>MSEAYLAVLFIGGLSIFLAGVLAFANRKLAVQEDPRIDAVTDMLPNANCGACGKPGCRAFAEAVVHGEQQPSDCTVGGAETAEIVANYLGIDPGSSVRKVARLMCAGGTDVAEQAANYVGAESCRAAAAVAGGPKECTYGCLGLADCEVACTFDAISMMPNALPFVNATKCTACGDCVAACPKGLFELIPINQHLLVQCKSQLAGDEILEGCEVACTACSRCAADAPEGLIEMKNNLPVINSALLHKETEIATLRCPTGAITWLNEQQFADKAKMAESE</sequence>
<feature type="binding site" evidence="10">
    <location>
        <position position="137"/>
    </location>
    <ligand>
        <name>[4Fe-4S] cluster</name>
        <dbReference type="ChEBI" id="CHEBI:49883"/>
        <label>2</label>
    </ligand>
</feature>
<dbReference type="GO" id="GO:0009055">
    <property type="term" value="F:electron transfer activity"/>
    <property type="evidence" value="ECO:0007669"/>
    <property type="project" value="InterPro"/>
</dbReference>
<feature type="binding site" evidence="10">
    <location>
        <position position="57"/>
    </location>
    <ligand>
        <name>[4Fe-4S] cluster</name>
        <dbReference type="ChEBI" id="CHEBI:49883"/>
        <label>1</label>
    </ligand>
</feature>
<feature type="region of interest" description="Hydrophobic" evidence="10">
    <location>
        <begin position="1"/>
        <end position="26"/>
    </location>
</feature>
<comment type="cofactor">
    <cofactor evidence="10">
        <name>[4Fe-4S] cluster</name>
        <dbReference type="ChEBI" id="CHEBI:49883"/>
    </cofactor>
    <text evidence="10">Binds 3 [4Fe-4S] clusters.</text>
</comment>
<dbReference type="InterPro" id="IPR017900">
    <property type="entry name" value="4Fe4S_Fe_S_CS"/>
</dbReference>
<dbReference type="InterPro" id="IPR017896">
    <property type="entry name" value="4Fe4S_Fe-S-bd"/>
</dbReference>
<keyword evidence="8 10" id="KW-0411">Iron-sulfur</keyword>
<dbReference type="GO" id="GO:0051539">
    <property type="term" value="F:4 iron, 4 sulfur cluster binding"/>
    <property type="evidence" value="ECO:0007669"/>
    <property type="project" value="UniProtKB-UniRule"/>
</dbReference>
<feature type="domain" description="4Fe-4S ferredoxin-type" evidence="11">
    <location>
        <begin position="162"/>
        <end position="191"/>
    </location>
</feature>
<comment type="caution">
    <text evidence="10">Lacks conserved residue(s) required for the propagation of feature annotation.</text>
</comment>
<accession>A0A7V1LLY6</accession>
<comment type="similarity">
    <text evidence="10">Belongs to the 4Fe4S bacterial-type ferredoxin family. RnfB subfamily.</text>
</comment>
<dbReference type="NCBIfam" id="TIGR01944">
    <property type="entry name" value="rnfB"/>
    <property type="match status" value="1"/>
</dbReference>
<reference evidence="13" key="1">
    <citation type="journal article" date="2020" name="mSystems">
        <title>Genome- and Community-Level Interaction Insights into Carbon Utilization and Element Cycling Functions of Hydrothermarchaeota in Hydrothermal Sediment.</title>
        <authorList>
            <person name="Zhou Z."/>
            <person name="Liu Y."/>
            <person name="Xu W."/>
            <person name="Pan J."/>
            <person name="Luo Z.H."/>
            <person name="Li M."/>
        </authorList>
    </citation>
    <scope>NUCLEOTIDE SEQUENCE [LARGE SCALE GENOMIC DNA]</scope>
    <source>
        <strain evidence="13">HyVt-456</strain>
    </source>
</reference>
<dbReference type="Gene3D" id="3.30.70.20">
    <property type="match status" value="1"/>
</dbReference>
<dbReference type="InterPro" id="IPR007202">
    <property type="entry name" value="4Fe-4S_dom"/>
</dbReference>
<dbReference type="PROSITE" id="PS00198">
    <property type="entry name" value="4FE4S_FER_1"/>
    <property type="match status" value="1"/>
</dbReference>
<evidence type="ECO:0000256" key="7">
    <source>
        <dbReference type="ARBA" id="ARBA00023004"/>
    </source>
</evidence>
<dbReference type="EC" id="7.-.-.-" evidence="10"/>
<evidence type="ECO:0000256" key="5">
    <source>
        <dbReference type="ARBA" id="ARBA00022967"/>
    </source>
</evidence>
<evidence type="ECO:0000259" key="11">
    <source>
        <dbReference type="PROSITE" id="PS51379"/>
    </source>
</evidence>
<dbReference type="Pfam" id="PF04060">
    <property type="entry name" value="FeS"/>
    <property type="match status" value="1"/>
</dbReference>
<evidence type="ECO:0000256" key="10">
    <source>
        <dbReference type="HAMAP-Rule" id="MF_00463"/>
    </source>
</evidence>
<dbReference type="PROSITE" id="PS51656">
    <property type="entry name" value="4FE4S"/>
    <property type="match status" value="1"/>
</dbReference>
<evidence type="ECO:0000259" key="12">
    <source>
        <dbReference type="PROSITE" id="PS51656"/>
    </source>
</evidence>
<keyword evidence="4 10" id="KW-0677">Repeat</keyword>
<evidence type="ECO:0000256" key="4">
    <source>
        <dbReference type="ARBA" id="ARBA00022737"/>
    </source>
</evidence>
<proteinExistence type="inferred from homology"/>